<keyword evidence="3" id="KW-1185">Reference proteome</keyword>
<dbReference type="PANTHER" id="PTHR33490">
    <property type="entry name" value="BLR5614 PROTEIN-RELATED"/>
    <property type="match status" value="1"/>
</dbReference>
<dbReference type="SUPFAM" id="SSF54001">
    <property type="entry name" value="Cysteine proteinases"/>
    <property type="match status" value="1"/>
</dbReference>
<dbReference type="AlphaFoldDB" id="A0A0P6W2Q4"/>
<sequence length="307" mass="33215">MIYEVTHVTRYHYRATVPVTRNMLHLTPVDRPGQRVLATSLVVDPRPAERSEGVDFFGNRTTRITLRTPHAFLEIHAASTVSVVARDLPRPGSTPTWETIADLAATGFSLAPEDPVHYVFPSRSVPLVDEATTYAARSFPPGRRILDGAVELNRRIRSDFAYDPTATDVTTPVAKVFAGRRGVCQDFAHAMISGLRGLGLPARYVSGYLRTEPPPGRPRLAGADATHAWVEIWCGPAEGWIGLDPTNAIAAGDSHVVLAVGRDYADVSPVDGVIVYSGPQGLSVGVDVVEVDPARTNPRVLAPKRAE</sequence>
<dbReference type="RefSeq" id="WP_054358720.1">
    <property type="nucleotide sequence ID" value="NZ_LJYW01000001.1"/>
</dbReference>
<name>A0A0P6W2Q4_9HYPH</name>
<evidence type="ECO:0000313" key="2">
    <source>
        <dbReference type="EMBL" id="KPL52557.1"/>
    </source>
</evidence>
<dbReference type="Pfam" id="PF01841">
    <property type="entry name" value="Transglut_core"/>
    <property type="match status" value="1"/>
</dbReference>
<comment type="caution">
    <text evidence="2">The sequence shown here is derived from an EMBL/GenBank/DDBJ whole genome shotgun (WGS) entry which is preliminary data.</text>
</comment>
<accession>A0A0P6W2Q4</accession>
<dbReference type="Proteomes" id="UP000048984">
    <property type="component" value="Unassembled WGS sequence"/>
</dbReference>
<evidence type="ECO:0000259" key="1">
    <source>
        <dbReference type="SMART" id="SM00460"/>
    </source>
</evidence>
<gene>
    <name evidence="2" type="ORF">ABB55_10250</name>
</gene>
<evidence type="ECO:0000313" key="3">
    <source>
        <dbReference type="Proteomes" id="UP000048984"/>
    </source>
</evidence>
<dbReference type="EMBL" id="LJYW01000001">
    <property type="protein sequence ID" value="KPL52557.1"/>
    <property type="molecule type" value="Genomic_DNA"/>
</dbReference>
<proteinExistence type="predicted"/>
<reference evidence="2 3" key="2">
    <citation type="submission" date="2015-10" db="EMBL/GenBank/DDBJ databases">
        <title>Draft Genome Sequence of Prosthecomicrobium hirschii ATCC 27832.</title>
        <authorList>
            <person name="Daniel J."/>
            <person name="Givan S.A."/>
            <person name="Brun Y.V."/>
            <person name="Brown P.J."/>
        </authorList>
    </citation>
    <scope>NUCLEOTIDE SEQUENCE [LARGE SCALE GENOMIC DNA]</scope>
    <source>
        <strain evidence="2 3">16</strain>
    </source>
</reference>
<dbReference type="SMART" id="SM00460">
    <property type="entry name" value="TGc"/>
    <property type="match status" value="1"/>
</dbReference>
<reference evidence="2 3" key="1">
    <citation type="submission" date="2015-09" db="EMBL/GenBank/DDBJ databases">
        <authorList>
            <person name="Jackson K.R."/>
            <person name="Lunt B.L."/>
            <person name="Fisher J.N.B."/>
            <person name="Gardner A.V."/>
            <person name="Bailey M.E."/>
            <person name="Deus L.M."/>
            <person name="Earl A.S."/>
            <person name="Gibby P.D."/>
            <person name="Hartmann K.A."/>
            <person name="Liu J.E."/>
            <person name="Manci A.M."/>
            <person name="Nielsen D.A."/>
            <person name="Solomon M.B."/>
            <person name="Breakwell D.P."/>
            <person name="Burnett S.H."/>
            <person name="Grose J.H."/>
        </authorList>
    </citation>
    <scope>NUCLEOTIDE SEQUENCE [LARGE SCALE GENOMIC DNA]</scope>
    <source>
        <strain evidence="2 3">16</strain>
    </source>
</reference>
<dbReference type="Gene3D" id="3.10.620.30">
    <property type="match status" value="1"/>
</dbReference>
<dbReference type="Pfam" id="PF08379">
    <property type="entry name" value="Bact_transglu_N"/>
    <property type="match status" value="1"/>
</dbReference>
<dbReference type="InterPro" id="IPR013589">
    <property type="entry name" value="Bac_transglu_N"/>
</dbReference>
<dbReference type="InterPro" id="IPR038765">
    <property type="entry name" value="Papain-like_cys_pep_sf"/>
</dbReference>
<dbReference type="STRING" id="665126.ABB55_10250"/>
<feature type="domain" description="Transglutaminase-like" evidence="1">
    <location>
        <begin position="176"/>
        <end position="247"/>
    </location>
</feature>
<organism evidence="2 3">
    <name type="scientific">Prosthecodimorpha hirschii</name>
    <dbReference type="NCBI Taxonomy" id="665126"/>
    <lineage>
        <taxon>Bacteria</taxon>
        <taxon>Pseudomonadati</taxon>
        <taxon>Pseudomonadota</taxon>
        <taxon>Alphaproteobacteria</taxon>
        <taxon>Hyphomicrobiales</taxon>
        <taxon>Ancalomicrobiaceae</taxon>
        <taxon>Prosthecodimorpha</taxon>
    </lineage>
</organism>
<protein>
    <submittedName>
        <fullName evidence="2">Transglutaminase</fullName>
    </submittedName>
</protein>
<dbReference type="InterPro" id="IPR002931">
    <property type="entry name" value="Transglutaminase-like"/>
</dbReference>
<dbReference type="OrthoDB" id="9804023at2"/>
<dbReference type="PANTHER" id="PTHR33490:SF7">
    <property type="entry name" value="BLR2979 PROTEIN"/>
    <property type="match status" value="1"/>
</dbReference>